<gene>
    <name evidence="1" type="ORF">BDR25DRAFT_360233</name>
</gene>
<keyword evidence="2" id="KW-1185">Reference proteome</keyword>
<dbReference type="EMBL" id="MU003528">
    <property type="protein sequence ID" value="KAF2465713.1"/>
    <property type="molecule type" value="Genomic_DNA"/>
</dbReference>
<proteinExistence type="predicted"/>
<reference evidence="1" key="1">
    <citation type="journal article" date="2020" name="Stud. Mycol.">
        <title>101 Dothideomycetes genomes: a test case for predicting lifestyles and emergence of pathogens.</title>
        <authorList>
            <person name="Haridas S."/>
            <person name="Albert R."/>
            <person name="Binder M."/>
            <person name="Bloem J."/>
            <person name="Labutti K."/>
            <person name="Salamov A."/>
            <person name="Andreopoulos B."/>
            <person name="Baker S."/>
            <person name="Barry K."/>
            <person name="Bills G."/>
            <person name="Bluhm B."/>
            <person name="Cannon C."/>
            <person name="Castanera R."/>
            <person name="Culley D."/>
            <person name="Daum C."/>
            <person name="Ezra D."/>
            <person name="Gonzalez J."/>
            <person name="Henrissat B."/>
            <person name="Kuo A."/>
            <person name="Liang C."/>
            <person name="Lipzen A."/>
            <person name="Lutzoni F."/>
            <person name="Magnuson J."/>
            <person name="Mondo S."/>
            <person name="Nolan M."/>
            <person name="Ohm R."/>
            <person name="Pangilinan J."/>
            <person name="Park H.-J."/>
            <person name="Ramirez L."/>
            <person name="Alfaro M."/>
            <person name="Sun H."/>
            <person name="Tritt A."/>
            <person name="Yoshinaga Y."/>
            <person name="Zwiers L.-H."/>
            <person name="Turgeon B."/>
            <person name="Goodwin S."/>
            <person name="Spatafora J."/>
            <person name="Crous P."/>
            <person name="Grigoriev I."/>
        </authorList>
    </citation>
    <scope>NUCLEOTIDE SEQUENCE</scope>
    <source>
        <strain evidence="1">ATCC 200398</strain>
    </source>
</reference>
<protein>
    <submittedName>
        <fullName evidence="1">Uncharacterized protein</fullName>
    </submittedName>
</protein>
<dbReference type="Proteomes" id="UP000799755">
    <property type="component" value="Unassembled WGS sequence"/>
</dbReference>
<comment type="caution">
    <text evidence="1">The sequence shown here is derived from an EMBL/GenBank/DDBJ whole genome shotgun (WGS) entry which is preliminary data.</text>
</comment>
<evidence type="ECO:0000313" key="2">
    <source>
        <dbReference type="Proteomes" id="UP000799755"/>
    </source>
</evidence>
<accession>A0ACB6QGM1</accession>
<name>A0ACB6QGM1_9PLEO</name>
<evidence type="ECO:0000313" key="1">
    <source>
        <dbReference type="EMBL" id="KAF2465713.1"/>
    </source>
</evidence>
<organism evidence="1 2">
    <name type="scientific">Lindgomyces ingoldianus</name>
    <dbReference type="NCBI Taxonomy" id="673940"/>
    <lineage>
        <taxon>Eukaryota</taxon>
        <taxon>Fungi</taxon>
        <taxon>Dikarya</taxon>
        <taxon>Ascomycota</taxon>
        <taxon>Pezizomycotina</taxon>
        <taxon>Dothideomycetes</taxon>
        <taxon>Pleosporomycetidae</taxon>
        <taxon>Pleosporales</taxon>
        <taxon>Lindgomycetaceae</taxon>
        <taxon>Lindgomyces</taxon>
    </lineage>
</organism>
<sequence length="293" mass="32524">MPQALTPQADNPILGWRLNAKAPRSASGCLVEDKPGQDGFMAHKSFVKSRWHQSGRELVCRIFRRASYGWWNAAHDGRSNKIIVFGVLSWMEGCLVGEVFKHPRSRAQIGVNISPDLSATTSVNRISRMIPELSTAEASSDSESPPLDSKFRARKQLLPITSYCPILDRAQKTGIEVYAPALHRMGETGPWNTGANLAEPNHTAVDNNKAVGTKKLSTPSVTKVRFLPVHLQNTLYREQGLISFLWSLRSPSFMNKRGILLKAQPEASCTRVRQMHSGPRKSKLHSSKNSKST</sequence>